<keyword evidence="2" id="KW-1185">Reference proteome</keyword>
<accession>A0A9D4CBF7</accession>
<name>A0A9D4CBF7_DREPO</name>
<reference evidence="1" key="1">
    <citation type="journal article" date="2019" name="bioRxiv">
        <title>The Genome of the Zebra Mussel, Dreissena polymorpha: A Resource for Invasive Species Research.</title>
        <authorList>
            <person name="McCartney M.A."/>
            <person name="Auch B."/>
            <person name="Kono T."/>
            <person name="Mallez S."/>
            <person name="Zhang Y."/>
            <person name="Obille A."/>
            <person name="Becker A."/>
            <person name="Abrahante J.E."/>
            <person name="Garbe J."/>
            <person name="Badalamenti J.P."/>
            <person name="Herman A."/>
            <person name="Mangelson H."/>
            <person name="Liachko I."/>
            <person name="Sullivan S."/>
            <person name="Sone E.D."/>
            <person name="Koren S."/>
            <person name="Silverstein K.A.T."/>
            <person name="Beckman K.B."/>
            <person name="Gohl D.M."/>
        </authorList>
    </citation>
    <scope>NUCLEOTIDE SEQUENCE</scope>
    <source>
        <strain evidence="1">Duluth1</strain>
        <tissue evidence="1">Whole animal</tissue>
    </source>
</reference>
<gene>
    <name evidence="1" type="ORF">DPMN_063303</name>
</gene>
<dbReference type="EMBL" id="JAIWYP010000013">
    <property type="protein sequence ID" value="KAH3720404.1"/>
    <property type="molecule type" value="Genomic_DNA"/>
</dbReference>
<organism evidence="1 2">
    <name type="scientific">Dreissena polymorpha</name>
    <name type="common">Zebra mussel</name>
    <name type="synonym">Mytilus polymorpha</name>
    <dbReference type="NCBI Taxonomy" id="45954"/>
    <lineage>
        <taxon>Eukaryota</taxon>
        <taxon>Metazoa</taxon>
        <taxon>Spiralia</taxon>
        <taxon>Lophotrochozoa</taxon>
        <taxon>Mollusca</taxon>
        <taxon>Bivalvia</taxon>
        <taxon>Autobranchia</taxon>
        <taxon>Heteroconchia</taxon>
        <taxon>Euheterodonta</taxon>
        <taxon>Imparidentia</taxon>
        <taxon>Neoheterodontei</taxon>
        <taxon>Myida</taxon>
        <taxon>Dreissenoidea</taxon>
        <taxon>Dreissenidae</taxon>
        <taxon>Dreissena</taxon>
    </lineage>
</organism>
<proteinExistence type="predicted"/>
<sequence length="87" mass="10130">MRPSIQTDIENFTKAIQNITCLHEDFLNIKDKSEALSFIKYRKCLGQSLKVESVLQEITTKTEITLTFRPDEVIQQTLSFSQDLDKY</sequence>
<protein>
    <submittedName>
        <fullName evidence="1">Uncharacterized protein</fullName>
    </submittedName>
</protein>
<reference evidence="1" key="2">
    <citation type="submission" date="2020-11" db="EMBL/GenBank/DDBJ databases">
        <authorList>
            <person name="McCartney M.A."/>
            <person name="Auch B."/>
            <person name="Kono T."/>
            <person name="Mallez S."/>
            <person name="Becker A."/>
            <person name="Gohl D.M."/>
            <person name="Silverstein K.A.T."/>
            <person name="Koren S."/>
            <person name="Bechman K.B."/>
            <person name="Herman A."/>
            <person name="Abrahante J.E."/>
            <person name="Garbe J."/>
        </authorList>
    </citation>
    <scope>NUCLEOTIDE SEQUENCE</scope>
    <source>
        <strain evidence="1">Duluth1</strain>
        <tissue evidence="1">Whole animal</tissue>
    </source>
</reference>
<dbReference type="Proteomes" id="UP000828390">
    <property type="component" value="Unassembled WGS sequence"/>
</dbReference>
<evidence type="ECO:0000313" key="2">
    <source>
        <dbReference type="Proteomes" id="UP000828390"/>
    </source>
</evidence>
<dbReference type="AlphaFoldDB" id="A0A9D4CBF7"/>
<comment type="caution">
    <text evidence="1">The sequence shown here is derived from an EMBL/GenBank/DDBJ whole genome shotgun (WGS) entry which is preliminary data.</text>
</comment>
<evidence type="ECO:0000313" key="1">
    <source>
        <dbReference type="EMBL" id="KAH3720404.1"/>
    </source>
</evidence>